<evidence type="ECO:0000256" key="8">
    <source>
        <dbReference type="SAM" id="SignalP"/>
    </source>
</evidence>
<dbReference type="Proteomes" id="UP000679220">
    <property type="component" value="Unassembled WGS sequence"/>
</dbReference>
<dbReference type="Pfam" id="PF07494">
    <property type="entry name" value="Reg_prop"/>
    <property type="match status" value="2"/>
</dbReference>
<evidence type="ECO:0000256" key="1">
    <source>
        <dbReference type="ARBA" id="ARBA00000085"/>
    </source>
</evidence>
<evidence type="ECO:0000313" key="10">
    <source>
        <dbReference type="EMBL" id="MBR8536554.1"/>
    </source>
</evidence>
<organism evidence="10 11">
    <name type="scientific">Carboxylicivirga sediminis</name>
    <dbReference type="NCBI Taxonomy" id="2006564"/>
    <lineage>
        <taxon>Bacteria</taxon>
        <taxon>Pseudomonadati</taxon>
        <taxon>Bacteroidota</taxon>
        <taxon>Bacteroidia</taxon>
        <taxon>Marinilabiliales</taxon>
        <taxon>Marinilabiliaceae</taxon>
        <taxon>Carboxylicivirga</taxon>
    </lineage>
</organism>
<keyword evidence="7" id="KW-1133">Transmembrane helix</keyword>
<dbReference type="EMBL" id="JAGTAR010000020">
    <property type="protein sequence ID" value="MBR8536554.1"/>
    <property type="molecule type" value="Genomic_DNA"/>
</dbReference>
<dbReference type="PRINTS" id="PR00344">
    <property type="entry name" value="BCTRLSENSOR"/>
</dbReference>
<dbReference type="AlphaFoldDB" id="A0A941F5Y3"/>
<dbReference type="Gene3D" id="2.60.40.10">
    <property type="entry name" value="Immunoglobulins"/>
    <property type="match status" value="1"/>
</dbReference>
<comment type="catalytic activity">
    <reaction evidence="1">
        <text>ATP + protein L-histidine = ADP + protein N-phospho-L-histidine.</text>
        <dbReference type="EC" id="2.7.13.3"/>
    </reaction>
</comment>
<keyword evidence="3" id="KW-0597">Phosphoprotein</keyword>
<keyword evidence="7" id="KW-0472">Membrane</keyword>
<feature type="transmembrane region" description="Helical" evidence="7">
    <location>
        <begin position="764"/>
        <end position="785"/>
    </location>
</feature>
<dbReference type="EC" id="2.7.13.3" evidence="2"/>
<dbReference type="InterPro" id="IPR003594">
    <property type="entry name" value="HATPase_dom"/>
</dbReference>
<feature type="domain" description="Histidine kinase" evidence="9">
    <location>
        <begin position="1048"/>
        <end position="1262"/>
    </location>
</feature>
<dbReference type="GO" id="GO:0000155">
    <property type="term" value="F:phosphorelay sensor kinase activity"/>
    <property type="evidence" value="ECO:0007669"/>
    <property type="project" value="TreeGrafter"/>
</dbReference>
<accession>A0A941F5Y3</accession>
<dbReference type="InterPro" id="IPR015943">
    <property type="entry name" value="WD40/YVTN_repeat-like_dom_sf"/>
</dbReference>
<dbReference type="RefSeq" id="WP_212191583.1">
    <property type="nucleotide sequence ID" value="NZ_JAGTAR010000020.1"/>
</dbReference>
<evidence type="ECO:0000256" key="2">
    <source>
        <dbReference type="ARBA" id="ARBA00012438"/>
    </source>
</evidence>
<dbReference type="InterPro" id="IPR005467">
    <property type="entry name" value="His_kinase_dom"/>
</dbReference>
<evidence type="ECO:0000256" key="7">
    <source>
        <dbReference type="SAM" id="Phobius"/>
    </source>
</evidence>
<keyword evidence="5" id="KW-0418">Kinase</keyword>
<evidence type="ECO:0000313" key="11">
    <source>
        <dbReference type="Proteomes" id="UP000679220"/>
    </source>
</evidence>
<feature type="chain" id="PRO_5036979680" description="histidine kinase" evidence="8">
    <location>
        <begin position="22"/>
        <end position="1262"/>
    </location>
</feature>
<dbReference type="Gene3D" id="2.130.10.10">
    <property type="entry name" value="YVTN repeat-like/Quinoprotein amine dehydrogenase"/>
    <property type="match status" value="3"/>
</dbReference>
<dbReference type="SMART" id="SM00387">
    <property type="entry name" value="HATPase_c"/>
    <property type="match status" value="1"/>
</dbReference>
<keyword evidence="8" id="KW-0732">Signal</keyword>
<dbReference type="InterPro" id="IPR011123">
    <property type="entry name" value="Y_Y_Y"/>
</dbReference>
<evidence type="ECO:0000259" key="9">
    <source>
        <dbReference type="PROSITE" id="PS50109"/>
    </source>
</evidence>
<keyword evidence="11" id="KW-1185">Reference proteome</keyword>
<evidence type="ECO:0000256" key="6">
    <source>
        <dbReference type="SAM" id="Coils"/>
    </source>
</evidence>
<comment type="caution">
    <text evidence="10">The sequence shown here is derived from an EMBL/GenBank/DDBJ whole genome shotgun (WGS) entry which is preliminary data.</text>
</comment>
<dbReference type="InterPro" id="IPR013783">
    <property type="entry name" value="Ig-like_fold"/>
</dbReference>
<dbReference type="InterPro" id="IPR011110">
    <property type="entry name" value="Reg_prop"/>
</dbReference>
<dbReference type="FunFam" id="3.30.565.10:FF:000006">
    <property type="entry name" value="Sensor histidine kinase WalK"/>
    <property type="match status" value="1"/>
</dbReference>
<proteinExistence type="predicted"/>
<dbReference type="Pfam" id="PF13185">
    <property type="entry name" value="GAF_2"/>
    <property type="match status" value="1"/>
</dbReference>
<keyword evidence="4" id="KW-0808">Transferase</keyword>
<sequence>MKQALLIASLAFWLVTQLSVAQHFHFKQYSLEEGLPQSEVASMAEDQFGYLWVGTNGGGLCRFNGKNFEVFTKKDGLFDNIILGLLHDRNYDLWVATPKGIQRYNGINYESVIEADTTLFTDNAQFCETQDGNIWCLVHMISGEHRLYSIRNNQVTNISETYKDQLIDSGTIFKIMADDNNNLLMATSRQLLVFDNDSIRNFDDGLVAKDQKVIRYPLFRDRSKHLWLNLFGPDDTQQLIIHIDGKGDKTIPVPKEAQDFKIFKGFQDREGTYWFLMDNGGVMQFSKKSGWRIFNKQNGLPINMVFNIHQDAEGNIWMGTLGAGLVRYSGDLFVSLNRSNGLTDDIIRAIFQDSKGTYYFADGEGGFSTLTNKELTTYKKQDLPDLVAIKEFYELPSGNILMATIAGLWEFDGKSTRSVNEKYGWSRRLPLSDIVVQNDTFFFSTYNHGLIKSHKGKASFYNTYNAHMQDNTIFHMLSDSQQRLWLSTSRGIILYQQGEFTQFTEGQEIPSSYILQAAEDKVGNIWFATFTNGLIRYDGKNWMTFDTDKGLSGDNIYSVIADKEGNIFAGAQNGIDKLSISSSGEVLSVIQYDKYDGFVGIENNGTANLLDNDGHLWFGTIKGAIMYNPMEKRTNFLAPNIYIRDIELSYKQPDWLAETYKTAYDSIIPWFGIPNRLALSSSDNNISFEFDALCYSVPEKVKYRWRLEPIETEWIEGYTNTVAYPSLPSGEYTFRVIAANNSNIWNEEGAIYNFSIHPEWYRTASFRALIIMLILGLIGALIISWQQRTKTLRFELETLISAKTKEINEQKKEISKQNEQLKNQNIKIEKQANSIANALNDLEKLTEIGKILTANLSTDNIFALVYKAASEVMDTYLFGVGLFNQESNSLDFNNVILKGERMPFLTFPLDDVERLSIHCLVNDKEIFINDFENEYKDYVQEIRPVPGDINSQSIIYIPLKVSGAPFGVLTVQSADKKAYGAYHLSFMRNISMYTSIALENAKAFSQLEQQRQSLEQVNKSAFEQNQLILSQQADMDRLIQENNHLISLFTKEIERPITSSVSLISSIKNEAEIDENEKDEALQYVFDALWQIKEMVNQVTEIKRLENSEFAINKSKFSIVALMREVAAQYAESLEEKEISINWLASEEIIDNDYTILEKVISNLLSNAIKFSPMESSIELSVKADDEQVIIGVSDQGPGIEEQDIPDLFTKYKKLASHHKSNAPSSGLGLYIVKRYIDSIGGSIECNSIVGEGTTFNVILPK</sequence>
<dbReference type="SUPFAM" id="SSF55874">
    <property type="entry name" value="ATPase domain of HSP90 chaperone/DNA topoisomerase II/histidine kinase"/>
    <property type="match status" value="1"/>
</dbReference>
<feature type="signal peptide" evidence="8">
    <location>
        <begin position="1"/>
        <end position="21"/>
    </location>
</feature>
<keyword evidence="6" id="KW-0175">Coiled coil</keyword>
<dbReference type="SUPFAM" id="SSF55781">
    <property type="entry name" value="GAF domain-like"/>
    <property type="match status" value="1"/>
</dbReference>
<evidence type="ECO:0000256" key="4">
    <source>
        <dbReference type="ARBA" id="ARBA00022679"/>
    </source>
</evidence>
<dbReference type="CDD" id="cd00075">
    <property type="entry name" value="HATPase"/>
    <property type="match status" value="1"/>
</dbReference>
<dbReference type="InterPro" id="IPR036890">
    <property type="entry name" value="HATPase_C_sf"/>
</dbReference>
<feature type="coiled-coil region" evidence="6">
    <location>
        <begin position="800"/>
        <end position="848"/>
    </location>
</feature>
<dbReference type="Gene3D" id="3.30.450.40">
    <property type="match status" value="1"/>
</dbReference>
<dbReference type="InterPro" id="IPR004358">
    <property type="entry name" value="Sig_transdc_His_kin-like_C"/>
</dbReference>
<evidence type="ECO:0000256" key="5">
    <source>
        <dbReference type="ARBA" id="ARBA00022777"/>
    </source>
</evidence>
<dbReference type="SUPFAM" id="SSF63829">
    <property type="entry name" value="Calcium-dependent phosphotriesterase"/>
    <property type="match status" value="3"/>
</dbReference>
<reference evidence="10" key="1">
    <citation type="journal article" date="2018" name="Int. J. Syst. Evol. Microbiol.">
        <title>Carboxylicivirga sediminis sp. nov., isolated from coastal sediment.</title>
        <authorList>
            <person name="Wang F.Q."/>
            <person name="Ren L.H."/>
            <person name="Zou R.J."/>
            <person name="Sun Y.Z."/>
            <person name="Liu X.J."/>
            <person name="Jiang F."/>
            <person name="Liu L.J."/>
        </authorList>
    </citation>
    <scope>NUCLEOTIDE SEQUENCE</scope>
    <source>
        <strain evidence="10">JR1</strain>
    </source>
</reference>
<dbReference type="Pfam" id="PF02518">
    <property type="entry name" value="HATPase_c"/>
    <property type="match status" value="1"/>
</dbReference>
<evidence type="ECO:0000256" key="3">
    <source>
        <dbReference type="ARBA" id="ARBA00022553"/>
    </source>
</evidence>
<dbReference type="InterPro" id="IPR029016">
    <property type="entry name" value="GAF-like_dom_sf"/>
</dbReference>
<protein>
    <recommendedName>
        <fullName evidence="2">histidine kinase</fullName>
        <ecNumber evidence="2">2.7.13.3</ecNumber>
    </recommendedName>
</protein>
<dbReference type="Pfam" id="PF07495">
    <property type="entry name" value="Y_Y_Y"/>
    <property type="match status" value="1"/>
</dbReference>
<keyword evidence="7" id="KW-0812">Transmembrane</keyword>
<gene>
    <name evidence="10" type="ORF">KDU71_13350</name>
</gene>
<dbReference type="InterPro" id="IPR003018">
    <property type="entry name" value="GAF"/>
</dbReference>
<dbReference type="PANTHER" id="PTHR43547">
    <property type="entry name" value="TWO-COMPONENT HISTIDINE KINASE"/>
    <property type="match status" value="1"/>
</dbReference>
<dbReference type="PROSITE" id="PS50109">
    <property type="entry name" value="HIS_KIN"/>
    <property type="match status" value="1"/>
</dbReference>
<name>A0A941F5Y3_9BACT</name>
<dbReference type="Gene3D" id="3.30.565.10">
    <property type="entry name" value="Histidine kinase-like ATPase, C-terminal domain"/>
    <property type="match status" value="1"/>
</dbReference>
<dbReference type="PANTHER" id="PTHR43547:SF2">
    <property type="entry name" value="HYBRID SIGNAL TRANSDUCTION HISTIDINE KINASE C"/>
    <property type="match status" value="1"/>
</dbReference>
<reference evidence="10" key="2">
    <citation type="submission" date="2021-04" db="EMBL/GenBank/DDBJ databases">
        <authorList>
            <person name="Zhang T."/>
            <person name="Zhang Y."/>
            <person name="Lu D."/>
            <person name="Zuo D."/>
            <person name="Du Z."/>
        </authorList>
    </citation>
    <scope>NUCLEOTIDE SEQUENCE</scope>
    <source>
        <strain evidence="10">JR1</strain>
    </source>
</reference>